<dbReference type="AlphaFoldDB" id="A0A927W5H4"/>
<dbReference type="SUPFAM" id="SSF53187">
    <property type="entry name" value="Zn-dependent exopeptidases"/>
    <property type="match status" value="1"/>
</dbReference>
<dbReference type="PROSITE" id="PS50928">
    <property type="entry name" value="ABC_TM1"/>
    <property type="match status" value="1"/>
</dbReference>
<comment type="similarity">
    <text evidence="5">Belongs to the binding-protein-dependent transport system permease family.</text>
</comment>
<feature type="transmembrane region" description="Helical" evidence="5">
    <location>
        <begin position="355"/>
        <end position="374"/>
    </location>
</feature>
<feature type="domain" description="ABC transmembrane type-1" evidence="6">
    <location>
        <begin position="96"/>
        <end position="311"/>
    </location>
</feature>
<protein>
    <submittedName>
        <fullName evidence="7">ABC transporter permease subunit</fullName>
    </submittedName>
</protein>
<comment type="subcellular location">
    <subcellularLocation>
        <location evidence="5">Cell membrane</location>
        <topology evidence="5">Multi-pass membrane protein</topology>
    </subcellularLocation>
    <subcellularLocation>
        <location evidence="1">Membrane</location>
        <topology evidence="1">Multi-pass membrane protein</topology>
    </subcellularLocation>
</comment>
<feature type="transmembrane region" description="Helical" evidence="5">
    <location>
        <begin position="290"/>
        <end position="311"/>
    </location>
</feature>
<dbReference type="InterPro" id="IPR035906">
    <property type="entry name" value="MetI-like_sf"/>
</dbReference>
<feature type="transmembrane region" description="Helical" evidence="5">
    <location>
        <begin position="102"/>
        <end position="122"/>
    </location>
</feature>
<dbReference type="Proteomes" id="UP000768462">
    <property type="component" value="Unassembled WGS sequence"/>
</dbReference>
<evidence type="ECO:0000256" key="5">
    <source>
        <dbReference type="RuleBase" id="RU363032"/>
    </source>
</evidence>
<dbReference type="Gene3D" id="1.10.3720.10">
    <property type="entry name" value="MetI-like"/>
    <property type="match status" value="1"/>
</dbReference>
<feature type="transmembrane region" description="Helical" evidence="5">
    <location>
        <begin position="20"/>
        <end position="39"/>
    </location>
</feature>
<name>A0A927W5H4_9CLOT</name>
<accession>A0A927W5H4</accession>
<evidence type="ECO:0000256" key="2">
    <source>
        <dbReference type="ARBA" id="ARBA00022692"/>
    </source>
</evidence>
<dbReference type="PANTHER" id="PTHR43839:SF3">
    <property type="entry name" value="OLIGOPEPTIDE ABC TRANSPORTER, PERMEASE PROTEIN"/>
    <property type="match status" value="1"/>
</dbReference>
<keyword evidence="5" id="KW-0813">Transport</keyword>
<keyword evidence="3 5" id="KW-1133">Transmembrane helix</keyword>
<feature type="transmembrane region" description="Helical" evidence="5">
    <location>
        <begin position="166"/>
        <end position="185"/>
    </location>
</feature>
<dbReference type="SUPFAM" id="SSF161098">
    <property type="entry name" value="MetI-like"/>
    <property type="match status" value="1"/>
</dbReference>
<reference evidence="7" key="1">
    <citation type="submission" date="2019-04" db="EMBL/GenBank/DDBJ databases">
        <title>Evolution of Biomass-Degrading Anaerobic Consortia Revealed by Metagenomics.</title>
        <authorList>
            <person name="Peng X."/>
        </authorList>
    </citation>
    <scope>NUCLEOTIDE SEQUENCE</scope>
    <source>
        <strain evidence="7">SIG254</strain>
    </source>
</reference>
<dbReference type="EMBL" id="SVCM01000019">
    <property type="protein sequence ID" value="MBE6058895.1"/>
    <property type="molecule type" value="Genomic_DNA"/>
</dbReference>
<feature type="transmembrane region" description="Helical" evidence="5">
    <location>
        <begin position="234"/>
        <end position="252"/>
    </location>
</feature>
<evidence type="ECO:0000256" key="4">
    <source>
        <dbReference type="ARBA" id="ARBA00023136"/>
    </source>
</evidence>
<dbReference type="GO" id="GO:0005886">
    <property type="term" value="C:plasma membrane"/>
    <property type="evidence" value="ECO:0007669"/>
    <property type="project" value="UniProtKB-SubCell"/>
</dbReference>
<gene>
    <name evidence="7" type="ORF">E7215_01785</name>
</gene>
<evidence type="ECO:0000313" key="7">
    <source>
        <dbReference type="EMBL" id="MBE6058895.1"/>
    </source>
</evidence>
<comment type="caution">
    <text evidence="7">The sequence shown here is derived from an EMBL/GenBank/DDBJ whole genome shotgun (WGS) entry which is preliminary data.</text>
</comment>
<keyword evidence="2 5" id="KW-0812">Transmembrane</keyword>
<feature type="transmembrane region" description="Helical" evidence="5">
    <location>
        <begin position="134"/>
        <end position="154"/>
    </location>
</feature>
<evidence type="ECO:0000256" key="1">
    <source>
        <dbReference type="ARBA" id="ARBA00004141"/>
    </source>
</evidence>
<dbReference type="CDD" id="cd06261">
    <property type="entry name" value="TM_PBP2"/>
    <property type="match status" value="1"/>
</dbReference>
<keyword evidence="4 5" id="KW-0472">Membrane</keyword>
<proteinExistence type="inferred from homology"/>
<sequence>MSKILFEGKYLSMKKINYPLLLGSIIVIFLSIVALYPGFFTSKDPLFEEAPKYIEYKEDGKLVEKFAYNPMPPNKDNILGTDDAGRDVYSRLVYGTRNTLKLALLIAIFRMILALPLGLAAGMGVKFVSNIIKIFNTFFTAIPMLLFSFVILNIGYFRNLQMDKSIFAFAIVLTIVGWAKLAGIIEDSTRMVMEEDFIEGEIAIGKTKLQIARQNVLPHILPTSISLFFKEMGMALFLIAQLAVLYIFVGVARQVKELAFRANYQMILEPEWGGTLSRIAINVKKYETTYWMTLYPILVFSVAIIGINLTGEGLRIEFQKRESRVISSIRKISYLISPKIFISQLKDIKKYYKPVIIKSLIIIGVIAYIVIPWHPSLYKFDINQAKLHVEELTSDKYRGRVAGTEGGHLAGEYIINTLKSYGYEVNTLEIPLTTTIKSSETNTEETIPEILAPVVIESGWIKVTDDNGEEKTYQLHKDFTIATVSKNIFMTKKKEKLHYKGVAADLENVNNIPEGIEFFSIKREYSGLEFDSFGIQNQITNELGESFNYDIQFILGEGYNTSNNTYFFNSTDIIPFDELREVLEKGYREVEISFDYPKIPNYKGRNITAFLPGKGKTYEEPGELIIIGASYDGVYKNGTDSTYAMTATPTATALEVARMLSLTEEPLEKSIQFIFWDNEYDMFKYSKVDGSYDYNITEGIPVNMAMSHGYYYFDISYPGYKEDKDLNLITFPAQIAEKSNYLMGLEIEKRFKQLDVRYQRFHQNYTTTKALFNLRLNALSSVGIGNPSTERVNSSIDNIENINYRRMESIGQILVDTITMNSYMMD</sequence>
<evidence type="ECO:0000259" key="6">
    <source>
        <dbReference type="PROSITE" id="PS50928"/>
    </source>
</evidence>
<dbReference type="PANTHER" id="PTHR43839">
    <property type="entry name" value="OPPC IN A BINDING PROTEIN-DEPENDENT TRANSPORT SYSTEM"/>
    <property type="match status" value="1"/>
</dbReference>
<dbReference type="GO" id="GO:0055085">
    <property type="term" value="P:transmembrane transport"/>
    <property type="evidence" value="ECO:0007669"/>
    <property type="project" value="InterPro"/>
</dbReference>
<evidence type="ECO:0000256" key="3">
    <source>
        <dbReference type="ARBA" id="ARBA00022989"/>
    </source>
</evidence>
<organism evidence="7 8">
    <name type="scientific">Clostridium sulfidigenes</name>
    <dbReference type="NCBI Taxonomy" id="318464"/>
    <lineage>
        <taxon>Bacteria</taxon>
        <taxon>Bacillati</taxon>
        <taxon>Bacillota</taxon>
        <taxon>Clostridia</taxon>
        <taxon>Eubacteriales</taxon>
        <taxon>Clostridiaceae</taxon>
        <taxon>Clostridium</taxon>
    </lineage>
</organism>
<evidence type="ECO:0000313" key="8">
    <source>
        <dbReference type="Proteomes" id="UP000768462"/>
    </source>
</evidence>
<dbReference type="Gene3D" id="3.40.630.10">
    <property type="entry name" value="Zn peptidases"/>
    <property type="match status" value="1"/>
</dbReference>
<dbReference type="Pfam" id="PF00528">
    <property type="entry name" value="BPD_transp_1"/>
    <property type="match status" value="1"/>
</dbReference>
<dbReference type="InterPro" id="IPR000515">
    <property type="entry name" value="MetI-like"/>
</dbReference>